<protein>
    <submittedName>
        <fullName evidence="2">Uncharacterized protein</fullName>
    </submittedName>
</protein>
<evidence type="ECO:0000313" key="2">
    <source>
        <dbReference type="EMBL" id="SPO45741.1"/>
    </source>
</evidence>
<comment type="caution">
    <text evidence="2">The sequence shown here is derived from an EMBL/GenBank/DDBJ whole genome shotgun (WGS) entry which is preliminary data.</text>
</comment>
<feature type="chain" id="PRO_5022917082" evidence="1">
    <location>
        <begin position="18"/>
        <end position="199"/>
    </location>
</feature>
<keyword evidence="3" id="KW-1185">Reference proteome</keyword>
<dbReference type="EMBL" id="OOIQ01000007">
    <property type="protein sequence ID" value="SPO45741.1"/>
    <property type="molecule type" value="Genomic_DNA"/>
</dbReference>
<dbReference type="Proteomes" id="UP000325008">
    <property type="component" value="Unassembled WGS sequence"/>
</dbReference>
<reference evidence="2" key="1">
    <citation type="submission" date="2018-03" db="EMBL/GenBank/DDBJ databases">
        <authorList>
            <person name="Guldener U."/>
        </authorList>
    </citation>
    <scope>NUCLEOTIDE SEQUENCE [LARGE SCALE GENOMIC DNA]</scope>
    <source>
        <strain evidence="2">ATCC34888</strain>
    </source>
</reference>
<sequence>MNLIVAFFLLLVAGAMGQMSANLQMYSSALAPVQAYVASPHVIAPVSPPWPLNNPTAAMQRYLGALSNLDGYISPDAGAHLQSVRNNVRTVVEHANSPNARAYQRGLFAVMEEAGNTAKWEMQTALHPDNVRAQHKTALSALSTKITNVLNAVEADTTSLTSQLSQAESERFLLAHELLKAEKQLLNAASRLATSTPHL</sequence>
<organism evidence="2 3">
    <name type="scientific">Pseudozyma antarctica</name>
    <name type="common">Yeast</name>
    <name type="synonym">Candida antarctica</name>
    <dbReference type="NCBI Taxonomy" id="84753"/>
    <lineage>
        <taxon>Eukaryota</taxon>
        <taxon>Fungi</taxon>
        <taxon>Dikarya</taxon>
        <taxon>Basidiomycota</taxon>
        <taxon>Ustilaginomycotina</taxon>
        <taxon>Ustilaginomycetes</taxon>
        <taxon>Ustilaginales</taxon>
        <taxon>Ustilaginaceae</taxon>
        <taxon>Moesziomyces</taxon>
    </lineage>
</organism>
<accession>A0A5C3FQI7</accession>
<proteinExistence type="predicted"/>
<gene>
    <name evidence="2" type="ORF">PSANT_03427</name>
</gene>
<dbReference type="AlphaFoldDB" id="A0A5C3FQI7"/>
<keyword evidence="1" id="KW-0732">Signal</keyword>
<evidence type="ECO:0000256" key="1">
    <source>
        <dbReference type="SAM" id="SignalP"/>
    </source>
</evidence>
<feature type="signal peptide" evidence="1">
    <location>
        <begin position="1"/>
        <end position="17"/>
    </location>
</feature>
<evidence type="ECO:0000313" key="3">
    <source>
        <dbReference type="Proteomes" id="UP000325008"/>
    </source>
</evidence>
<name>A0A5C3FQI7_PSEA2</name>
<dbReference type="OrthoDB" id="2549016at2759"/>